<proteinExistence type="predicted"/>
<dbReference type="Gene3D" id="3.40.50.150">
    <property type="entry name" value="Vaccinia Virus protein VP39"/>
    <property type="match status" value="2"/>
</dbReference>
<comment type="caution">
    <text evidence="1">The sequence shown here is derived from an EMBL/GenBank/DDBJ whole genome shotgun (WGS) entry which is preliminary data.</text>
</comment>
<dbReference type="Proteomes" id="UP000265715">
    <property type="component" value="Unassembled WGS sequence"/>
</dbReference>
<dbReference type="PANTHER" id="PTHR47473:SF1">
    <property type="entry name" value="METHYLTRANSFERASE DOMAIN-CONTAINING PROTEIN"/>
    <property type="match status" value="1"/>
</dbReference>
<organism evidence="1 2">
    <name type="scientific">Calidithermus terrae</name>
    <dbReference type="NCBI Taxonomy" id="1408545"/>
    <lineage>
        <taxon>Bacteria</taxon>
        <taxon>Thermotogati</taxon>
        <taxon>Deinococcota</taxon>
        <taxon>Deinococci</taxon>
        <taxon>Thermales</taxon>
        <taxon>Thermaceae</taxon>
        <taxon>Calidithermus</taxon>
    </lineage>
</organism>
<evidence type="ECO:0000313" key="1">
    <source>
        <dbReference type="EMBL" id="RIH75241.1"/>
    </source>
</evidence>
<gene>
    <name evidence="1" type="ORF">Mterra_04000</name>
</gene>
<dbReference type="EMBL" id="QXDL01000365">
    <property type="protein sequence ID" value="RIH75241.1"/>
    <property type="molecule type" value="Genomic_DNA"/>
</dbReference>
<sequence>MTRRLGRPRSEVQAKADFSRIRYAQVWEDADVLLEALRIRPGDRCLSIASAGDNALAMLTQHPASVVALDLSAPQIHCLELRAAAFRALEHPELLELVGSVPSARRRGLYQRCRPLLSPDARRFWDAQPVERGIGRLGKFERYFALFRRFVLPFLLSGARVRELLTPKPEAERAAFFERHFNTGRYRLLMRLFFSRFVMGRLGRDPAFFDHAEGSVSAQVKARTRHALTELEPAHNPYLRWILLERHDSVLPLYLRPEHFATIRANLDRLSWQRMSLEEYLAQHPEGFERANLSDVFEYMSEEATEALLGTLAARLRPGGRLVYWNMIVPRSRPESLAHLLEPRLEEAERLHRQDKAFFYSRLVIEERK</sequence>
<dbReference type="InterPro" id="IPR029063">
    <property type="entry name" value="SAM-dependent_MTases_sf"/>
</dbReference>
<dbReference type="AlphaFoldDB" id="A0A399DYH1"/>
<evidence type="ECO:0008006" key="3">
    <source>
        <dbReference type="Google" id="ProtNLM"/>
    </source>
</evidence>
<dbReference type="PANTHER" id="PTHR47473">
    <property type="entry name" value="BTA1P"/>
    <property type="match status" value="1"/>
</dbReference>
<evidence type="ECO:0000313" key="2">
    <source>
        <dbReference type="Proteomes" id="UP000265715"/>
    </source>
</evidence>
<dbReference type="RefSeq" id="WP_176582567.1">
    <property type="nucleotide sequence ID" value="NZ_QXDL01000365.1"/>
</dbReference>
<dbReference type="Pfam" id="PF11899">
    <property type="entry name" value="DUF3419"/>
    <property type="match status" value="1"/>
</dbReference>
<dbReference type="InterPro" id="IPR021829">
    <property type="entry name" value="DUF3419"/>
</dbReference>
<reference evidence="1 2" key="1">
    <citation type="submission" date="2018-08" db="EMBL/GenBank/DDBJ databases">
        <title>Meiothermus terrae DSM 26712 genome sequencing project.</title>
        <authorList>
            <person name="Da Costa M.S."/>
            <person name="Albuquerque L."/>
            <person name="Raposo P."/>
            <person name="Froufe H.J.C."/>
            <person name="Barroso C.S."/>
            <person name="Egas C."/>
        </authorList>
    </citation>
    <scope>NUCLEOTIDE SEQUENCE [LARGE SCALE GENOMIC DNA]</scope>
    <source>
        <strain evidence="1 2">DSM 26712</strain>
    </source>
</reference>
<name>A0A399DYH1_9DEIN</name>
<accession>A0A399DYH1</accession>
<dbReference type="SUPFAM" id="SSF53335">
    <property type="entry name" value="S-adenosyl-L-methionine-dependent methyltransferases"/>
    <property type="match status" value="1"/>
</dbReference>
<keyword evidence="2" id="KW-1185">Reference proteome</keyword>
<protein>
    <recommendedName>
        <fullName evidence="3">S-adenosylmethionine:diacylglycerol 3-amino-3-carboxypropyl transferase</fullName>
    </recommendedName>
</protein>